<dbReference type="GO" id="GO:0006633">
    <property type="term" value="P:fatty acid biosynthetic process"/>
    <property type="evidence" value="ECO:0007669"/>
    <property type="project" value="TreeGrafter"/>
</dbReference>
<feature type="signal peptide" evidence="2">
    <location>
        <begin position="1"/>
        <end position="20"/>
    </location>
</feature>
<dbReference type="Pfam" id="PF00109">
    <property type="entry name" value="ketoacyl-synt"/>
    <property type="match status" value="1"/>
</dbReference>
<accession>A0AAE3VTZ3</accession>
<evidence type="ECO:0000313" key="5">
    <source>
        <dbReference type="Proteomes" id="UP001240236"/>
    </source>
</evidence>
<evidence type="ECO:0000256" key="2">
    <source>
        <dbReference type="SAM" id="SignalP"/>
    </source>
</evidence>
<dbReference type="Gene3D" id="3.40.47.10">
    <property type="match status" value="1"/>
</dbReference>
<feature type="domain" description="Beta-ketoacyl synthase-like N-terminal" evidence="3">
    <location>
        <begin position="6"/>
        <end position="195"/>
    </location>
</feature>
<keyword evidence="2" id="KW-0732">Signal</keyword>
<evidence type="ECO:0000313" key="4">
    <source>
        <dbReference type="EMBL" id="MDQ0363893.1"/>
    </source>
</evidence>
<reference evidence="4 5" key="1">
    <citation type="submission" date="2023-07" db="EMBL/GenBank/DDBJ databases">
        <title>Sequencing the genomes of 1000 actinobacteria strains.</title>
        <authorList>
            <person name="Klenk H.-P."/>
        </authorList>
    </citation>
    <scope>NUCLEOTIDE SEQUENCE [LARGE SCALE GENOMIC DNA]</scope>
    <source>
        <strain evidence="4 5">DSM 44709</strain>
    </source>
</reference>
<sequence length="353" mass="35451">MTYRLVLSGWSAVSPFGVGAAAFADGLAAGRTAIAALDPGSWPGPARTGAVIPGFDVVGRLGRKGTRAMDRVTAIAITAVGELLGPEPAGPDTALVLGTGTGSVQSIMDFTRDALTGDKPYLVDPARFPNTVMNRAAGTSAIWHGIRGPNTTIAGGALTGLLALGYAARLLRAGRCTRALCGAAEEYSAQRAWIEHTGAAPGVTPGPAGEGAAVFRLEPAETAGHALAEVAGLRFGATRPGGTAREALERCVTALLADSGVKASEIRAVSVSAPPGPLGDQERAAVRAICDGDVTPGAAHRALLGDTAAAAGAFQIAEVLAGPAARPGEAALVTAVDRDGRVGCLLLRLTTDR</sequence>
<dbReference type="GO" id="GO:0004315">
    <property type="term" value="F:3-oxoacyl-[acyl-carrier-protein] synthase activity"/>
    <property type="evidence" value="ECO:0007669"/>
    <property type="project" value="UniProtKB-EC"/>
</dbReference>
<dbReference type="Proteomes" id="UP001240236">
    <property type="component" value="Unassembled WGS sequence"/>
</dbReference>
<gene>
    <name evidence="4" type="ORF">J2S42_000562</name>
</gene>
<dbReference type="SUPFAM" id="SSF53901">
    <property type="entry name" value="Thiolase-like"/>
    <property type="match status" value="2"/>
</dbReference>
<organism evidence="4 5">
    <name type="scientific">Catenuloplanes indicus</name>
    <dbReference type="NCBI Taxonomy" id="137267"/>
    <lineage>
        <taxon>Bacteria</taxon>
        <taxon>Bacillati</taxon>
        <taxon>Actinomycetota</taxon>
        <taxon>Actinomycetes</taxon>
        <taxon>Micromonosporales</taxon>
        <taxon>Micromonosporaceae</taxon>
        <taxon>Catenuloplanes</taxon>
    </lineage>
</organism>
<name>A0AAE3VTZ3_9ACTN</name>
<dbReference type="EC" id="2.3.1.179" evidence="4"/>
<dbReference type="PANTHER" id="PTHR11712">
    <property type="entry name" value="POLYKETIDE SYNTHASE-RELATED"/>
    <property type="match status" value="1"/>
</dbReference>
<protein>
    <submittedName>
        <fullName evidence="4">3-oxoacyl-[acyl-carrier-protein] synthase II</fullName>
        <ecNumber evidence="4">2.3.1.179</ecNumber>
    </submittedName>
</protein>
<dbReference type="InterPro" id="IPR000794">
    <property type="entry name" value="Beta-ketoacyl_synthase"/>
</dbReference>
<keyword evidence="4" id="KW-0012">Acyltransferase</keyword>
<dbReference type="RefSeq" id="WP_307234869.1">
    <property type="nucleotide sequence ID" value="NZ_JAUSUZ010000001.1"/>
</dbReference>
<keyword evidence="5" id="KW-1185">Reference proteome</keyword>
<dbReference type="PANTHER" id="PTHR11712:SF336">
    <property type="entry name" value="3-OXOACYL-[ACYL-CARRIER-PROTEIN] SYNTHASE, MITOCHONDRIAL"/>
    <property type="match status" value="1"/>
</dbReference>
<dbReference type="InterPro" id="IPR014030">
    <property type="entry name" value="Ketoacyl_synth_N"/>
</dbReference>
<proteinExistence type="predicted"/>
<feature type="chain" id="PRO_5042259097" evidence="2">
    <location>
        <begin position="21"/>
        <end position="353"/>
    </location>
</feature>
<evidence type="ECO:0000259" key="3">
    <source>
        <dbReference type="Pfam" id="PF00109"/>
    </source>
</evidence>
<comment type="caution">
    <text evidence="4">The sequence shown here is derived from an EMBL/GenBank/DDBJ whole genome shotgun (WGS) entry which is preliminary data.</text>
</comment>
<evidence type="ECO:0000256" key="1">
    <source>
        <dbReference type="ARBA" id="ARBA00022679"/>
    </source>
</evidence>
<dbReference type="EMBL" id="JAUSUZ010000001">
    <property type="protein sequence ID" value="MDQ0363893.1"/>
    <property type="molecule type" value="Genomic_DNA"/>
</dbReference>
<dbReference type="InterPro" id="IPR016039">
    <property type="entry name" value="Thiolase-like"/>
</dbReference>
<dbReference type="AlphaFoldDB" id="A0AAE3VTZ3"/>
<keyword evidence="1 4" id="KW-0808">Transferase</keyword>